<dbReference type="GO" id="GO:0016491">
    <property type="term" value="F:oxidoreductase activity"/>
    <property type="evidence" value="ECO:0007669"/>
    <property type="project" value="InterPro"/>
</dbReference>
<dbReference type="PANTHER" id="PTHR42852:SF13">
    <property type="entry name" value="PROTEIN DIPZ"/>
    <property type="match status" value="1"/>
</dbReference>
<dbReference type="InterPro" id="IPR050553">
    <property type="entry name" value="Thioredoxin_ResA/DsbE_sf"/>
</dbReference>
<evidence type="ECO:0000313" key="4">
    <source>
        <dbReference type="Proteomes" id="UP000242310"/>
    </source>
</evidence>
<proteinExistence type="predicted"/>
<dbReference type="Pfam" id="PF08534">
    <property type="entry name" value="Redoxin"/>
    <property type="match status" value="1"/>
</dbReference>
<feature type="domain" description="Thioredoxin" evidence="2">
    <location>
        <begin position="40"/>
        <end position="178"/>
    </location>
</feature>
<dbReference type="RefSeq" id="WP_106587640.1">
    <property type="nucleotide sequence ID" value="NZ_PYAV01000002.1"/>
</dbReference>
<keyword evidence="1" id="KW-0472">Membrane</keyword>
<evidence type="ECO:0000256" key="1">
    <source>
        <dbReference type="SAM" id="Phobius"/>
    </source>
</evidence>
<dbReference type="GO" id="GO:0016853">
    <property type="term" value="F:isomerase activity"/>
    <property type="evidence" value="ECO:0007669"/>
    <property type="project" value="UniProtKB-KW"/>
</dbReference>
<dbReference type="AlphaFoldDB" id="A0A2P8HXH1"/>
<dbReference type="OrthoDB" id="25753at2"/>
<dbReference type="Gene3D" id="3.40.30.10">
    <property type="entry name" value="Glutaredoxin"/>
    <property type="match status" value="1"/>
</dbReference>
<organism evidence="3 4">
    <name type="scientific">Salsuginibacillus halophilus</name>
    <dbReference type="NCBI Taxonomy" id="517424"/>
    <lineage>
        <taxon>Bacteria</taxon>
        <taxon>Bacillati</taxon>
        <taxon>Bacillota</taxon>
        <taxon>Bacilli</taxon>
        <taxon>Bacillales</taxon>
        <taxon>Bacillaceae</taxon>
        <taxon>Salsuginibacillus</taxon>
    </lineage>
</organism>
<keyword evidence="3" id="KW-0413">Isomerase</keyword>
<name>A0A2P8HXH1_9BACI</name>
<dbReference type="Proteomes" id="UP000242310">
    <property type="component" value="Unassembled WGS sequence"/>
</dbReference>
<dbReference type="InterPro" id="IPR036249">
    <property type="entry name" value="Thioredoxin-like_sf"/>
</dbReference>
<dbReference type="PANTHER" id="PTHR42852">
    <property type="entry name" value="THIOL:DISULFIDE INTERCHANGE PROTEIN DSBE"/>
    <property type="match status" value="1"/>
</dbReference>
<evidence type="ECO:0000259" key="2">
    <source>
        <dbReference type="PROSITE" id="PS51352"/>
    </source>
</evidence>
<dbReference type="CDD" id="cd02966">
    <property type="entry name" value="TlpA_like_family"/>
    <property type="match status" value="1"/>
</dbReference>
<keyword evidence="1" id="KW-0812">Transmembrane</keyword>
<keyword evidence="4" id="KW-1185">Reference proteome</keyword>
<evidence type="ECO:0000313" key="3">
    <source>
        <dbReference type="EMBL" id="PSL50922.1"/>
    </source>
</evidence>
<comment type="caution">
    <text evidence="3">The sequence shown here is derived from an EMBL/GenBank/DDBJ whole genome shotgun (WGS) entry which is preliminary data.</text>
</comment>
<keyword evidence="1" id="KW-1133">Transmembrane helix</keyword>
<accession>A0A2P8HXH1</accession>
<dbReference type="EMBL" id="PYAV01000002">
    <property type="protein sequence ID" value="PSL50922.1"/>
    <property type="molecule type" value="Genomic_DNA"/>
</dbReference>
<reference evidence="3 4" key="1">
    <citation type="submission" date="2018-03" db="EMBL/GenBank/DDBJ databases">
        <title>Genomic Encyclopedia of Type Strains, Phase III (KMG-III): the genomes of soil and plant-associated and newly described type strains.</title>
        <authorList>
            <person name="Whitman W."/>
        </authorList>
    </citation>
    <scope>NUCLEOTIDE SEQUENCE [LARGE SCALE GENOMIC DNA]</scope>
    <source>
        <strain evidence="3 4">CGMCC 1.07653</strain>
    </source>
</reference>
<gene>
    <name evidence="3" type="ORF">B0H94_102199</name>
</gene>
<sequence>MPKFLYGVALCLIIAAAGVMYNIWEAPWKNAVETGVAPIENINLQSETVTLTKLDDTEVSSEIFSGKPVLMFFFTTWCARCQQELPQMLKYQKAQAENAHIVLVNASAQEPSLSKAKATLQEAGAKSVLLDKEGVALEQLQIEYVPYMLTFNADGDLTGRFPGGAERSNIEQKLFADD</sequence>
<dbReference type="PROSITE" id="PS51352">
    <property type="entry name" value="THIOREDOXIN_2"/>
    <property type="match status" value="1"/>
</dbReference>
<dbReference type="SUPFAM" id="SSF52833">
    <property type="entry name" value="Thioredoxin-like"/>
    <property type="match status" value="1"/>
</dbReference>
<dbReference type="InterPro" id="IPR013740">
    <property type="entry name" value="Redoxin"/>
</dbReference>
<dbReference type="InterPro" id="IPR013766">
    <property type="entry name" value="Thioredoxin_domain"/>
</dbReference>
<protein>
    <submittedName>
        <fullName evidence="3">Thiol-disulfide isomerase/thioredoxin</fullName>
    </submittedName>
</protein>
<feature type="transmembrane region" description="Helical" evidence="1">
    <location>
        <begin position="6"/>
        <end position="24"/>
    </location>
</feature>